<dbReference type="EMBL" id="ML743574">
    <property type="protein sequence ID" value="KAE8137991.1"/>
    <property type="molecule type" value="Genomic_DNA"/>
</dbReference>
<protein>
    <submittedName>
        <fullName evidence="1">Uncharacterized protein</fullName>
    </submittedName>
</protein>
<evidence type="ECO:0000313" key="2">
    <source>
        <dbReference type="Proteomes" id="UP000325672"/>
    </source>
</evidence>
<name>A0A5N6SW38_ASPPS</name>
<dbReference type="GeneID" id="43638704"/>
<dbReference type="RefSeq" id="XP_031914054.1">
    <property type="nucleotide sequence ID" value="XM_032054494.1"/>
</dbReference>
<reference evidence="1 2" key="1">
    <citation type="submission" date="2019-04" db="EMBL/GenBank/DDBJ databases">
        <title>Friends and foes A comparative genomics study of 23 Aspergillus species from section Flavi.</title>
        <authorList>
            <consortium name="DOE Joint Genome Institute"/>
            <person name="Kjaerbolling I."/>
            <person name="Vesth T."/>
            <person name="Frisvad J.C."/>
            <person name="Nybo J.L."/>
            <person name="Theobald S."/>
            <person name="Kildgaard S."/>
            <person name="Isbrandt T."/>
            <person name="Kuo A."/>
            <person name="Sato A."/>
            <person name="Lyhne E.K."/>
            <person name="Kogle M.E."/>
            <person name="Wiebenga A."/>
            <person name="Kun R.S."/>
            <person name="Lubbers R.J."/>
            <person name="Makela M.R."/>
            <person name="Barry K."/>
            <person name="Chovatia M."/>
            <person name="Clum A."/>
            <person name="Daum C."/>
            <person name="Haridas S."/>
            <person name="He G."/>
            <person name="LaButti K."/>
            <person name="Lipzen A."/>
            <person name="Mondo S."/>
            <person name="Riley R."/>
            <person name="Salamov A."/>
            <person name="Simmons B.A."/>
            <person name="Magnuson J.K."/>
            <person name="Henrissat B."/>
            <person name="Mortensen U.H."/>
            <person name="Larsen T.O."/>
            <person name="Devries R.P."/>
            <person name="Grigoriev I.V."/>
            <person name="Machida M."/>
            <person name="Baker S.E."/>
            <person name="Andersen M.R."/>
        </authorList>
    </citation>
    <scope>NUCLEOTIDE SEQUENCE [LARGE SCALE GENOMIC DNA]</scope>
    <source>
        <strain evidence="1 2">CBS 117625</strain>
    </source>
</reference>
<evidence type="ECO:0000313" key="1">
    <source>
        <dbReference type="EMBL" id="KAE8137991.1"/>
    </source>
</evidence>
<sequence>MQRDIVRIAEEHDLIVFCDEVFYPLFRLPDSDRPRSFSRSGIWKDGHHRVPQQGLQSCRNQDWVDRIN</sequence>
<proteinExistence type="predicted"/>
<gene>
    <name evidence="1" type="ORF">BDV38DRAFT_246014</name>
</gene>
<dbReference type="AlphaFoldDB" id="A0A5N6SW38"/>
<organism evidence="1 2">
    <name type="scientific">Aspergillus pseudotamarii</name>
    <dbReference type="NCBI Taxonomy" id="132259"/>
    <lineage>
        <taxon>Eukaryota</taxon>
        <taxon>Fungi</taxon>
        <taxon>Dikarya</taxon>
        <taxon>Ascomycota</taxon>
        <taxon>Pezizomycotina</taxon>
        <taxon>Eurotiomycetes</taxon>
        <taxon>Eurotiomycetidae</taxon>
        <taxon>Eurotiales</taxon>
        <taxon>Aspergillaceae</taxon>
        <taxon>Aspergillus</taxon>
        <taxon>Aspergillus subgen. Circumdati</taxon>
    </lineage>
</organism>
<accession>A0A5N6SW38</accession>
<dbReference type="Proteomes" id="UP000325672">
    <property type="component" value="Unassembled WGS sequence"/>
</dbReference>
<keyword evidence="2" id="KW-1185">Reference proteome</keyword>